<comment type="caution">
    <text evidence="2">The sequence shown here is derived from an EMBL/GenBank/DDBJ whole genome shotgun (WGS) entry which is preliminary data.</text>
</comment>
<reference evidence="2 3" key="1">
    <citation type="submission" date="2018-11" db="EMBL/GenBank/DDBJ databases">
        <authorList>
            <person name="Zhou Z."/>
            <person name="Wang G."/>
        </authorList>
    </citation>
    <scope>NUCLEOTIDE SEQUENCE [LARGE SCALE GENOMIC DNA]</scope>
    <source>
        <strain evidence="2 3">KCTC42998</strain>
    </source>
</reference>
<dbReference type="OrthoDB" id="949311at2"/>
<feature type="chain" id="PRO_5018060532" description="DUF4292 domain-containing protein" evidence="1">
    <location>
        <begin position="20"/>
        <end position="227"/>
    </location>
</feature>
<evidence type="ECO:0000313" key="3">
    <source>
        <dbReference type="Proteomes" id="UP000274271"/>
    </source>
</evidence>
<proteinExistence type="predicted"/>
<evidence type="ECO:0000313" key="2">
    <source>
        <dbReference type="EMBL" id="RRB18289.1"/>
    </source>
</evidence>
<sequence>MKLVSCLLCALLVSACSSQKPLTAEMRLNSLKAVNLEETISRKDELMMTWSLTAFDSKNRLVGVASSAWGVEKVKKGATLSFDNQATVQLAIPKGGKVVASLLLIEVDDYTEAQQFIKRIRDINGWIQVPVGFFEIGADLLTPLKYVTTALAAAGMGIQLTDRLDKDDILGQSSVELRDTSQDPKKKESVVHVPARFSGRHLRDSFEYEVEYDIQLKRMKIKPAPGR</sequence>
<evidence type="ECO:0000256" key="1">
    <source>
        <dbReference type="SAM" id="SignalP"/>
    </source>
</evidence>
<dbReference type="PROSITE" id="PS51257">
    <property type="entry name" value="PROKAR_LIPOPROTEIN"/>
    <property type="match status" value="1"/>
</dbReference>
<keyword evidence="3" id="KW-1185">Reference proteome</keyword>
<accession>A0A3P1CYH0</accession>
<protein>
    <recommendedName>
        <fullName evidence="4">DUF4292 domain-containing protein</fullName>
    </recommendedName>
</protein>
<feature type="signal peptide" evidence="1">
    <location>
        <begin position="1"/>
        <end position="19"/>
    </location>
</feature>
<dbReference type="EMBL" id="RQJP01000001">
    <property type="protein sequence ID" value="RRB18289.1"/>
    <property type="molecule type" value="Genomic_DNA"/>
</dbReference>
<dbReference type="AlphaFoldDB" id="A0A3P1CYH0"/>
<keyword evidence="1" id="KW-0732">Signal</keyword>
<dbReference type="Proteomes" id="UP000274271">
    <property type="component" value="Unassembled WGS sequence"/>
</dbReference>
<organism evidence="2 3">
    <name type="scientific">Larkinella knui</name>
    <dbReference type="NCBI Taxonomy" id="2025310"/>
    <lineage>
        <taxon>Bacteria</taxon>
        <taxon>Pseudomonadati</taxon>
        <taxon>Bacteroidota</taxon>
        <taxon>Cytophagia</taxon>
        <taxon>Cytophagales</taxon>
        <taxon>Spirosomataceae</taxon>
        <taxon>Larkinella</taxon>
    </lineage>
</organism>
<evidence type="ECO:0008006" key="4">
    <source>
        <dbReference type="Google" id="ProtNLM"/>
    </source>
</evidence>
<gene>
    <name evidence="2" type="ORF">EHT87_08455</name>
</gene>
<dbReference type="RefSeq" id="WP_124905740.1">
    <property type="nucleotide sequence ID" value="NZ_RQJP01000001.1"/>
</dbReference>
<name>A0A3P1CYH0_9BACT</name>